<keyword evidence="3" id="KW-1185">Reference proteome</keyword>
<organism evidence="2 3">
    <name type="scientific">Sporomusa termitida</name>
    <dbReference type="NCBI Taxonomy" id="2377"/>
    <lineage>
        <taxon>Bacteria</taxon>
        <taxon>Bacillati</taxon>
        <taxon>Bacillota</taxon>
        <taxon>Negativicutes</taxon>
        <taxon>Selenomonadales</taxon>
        <taxon>Sporomusaceae</taxon>
        <taxon>Sporomusa</taxon>
    </lineage>
</organism>
<reference evidence="2 3" key="1">
    <citation type="submission" date="2019-02" db="EMBL/GenBank/DDBJ databases">
        <title>Closed genome of Sporomusa termitida DSM 4440.</title>
        <authorList>
            <person name="Poehlein A."/>
            <person name="Daniel R."/>
        </authorList>
    </citation>
    <scope>NUCLEOTIDE SEQUENCE [LARGE SCALE GENOMIC DNA]</scope>
    <source>
        <strain evidence="2 3">DSM 4440</strain>
    </source>
</reference>
<accession>A0A517DY66</accession>
<dbReference type="Pfam" id="PF01541">
    <property type="entry name" value="GIY-YIG"/>
    <property type="match status" value="1"/>
</dbReference>
<dbReference type="GO" id="GO:0004519">
    <property type="term" value="F:endonuclease activity"/>
    <property type="evidence" value="ECO:0007669"/>
    <property type="project" value="UniProtKB-KW"/>
</dbReference>
<dbReference type="InterPro" id="IPR035901">
    <property type="entry name" value="GIY-YIG_endonuc_sf"/>
</dbReference>
<name>A0A517DY66_9FIRM</name>
<dbReference type="OrthoDB" id="9789954at2"/>
<dbReference type="RefSeq" id="WP_144351703.1">
    <property type="nucleotide sequence ID" value="NZ_CP036259.1"/>
</dbReference>
<dbReference type="KEGG" id="sted:SPTER_37290"/>
<evidence type="ECO:0000313" key="3">
    <source>
        <dbReference type="Proteomes" id="UP000320776"/>
    </source>
</evidence>
<protein>
    <submittedName>
        <fullName evidence="2">Group I intron endonuclease</fullName>
    </submittedName>
</protein>
<keyword evidence="2" id="KW-0255">Endonuclease</keyword>
<dbReference type="InterPro" id="IPR000305">
    <property type="entry name" value="GIY-YIG_endonuc"/>
</dbReference>
<keyword evidence="2" id="KW-0378">Hydrolase</keyword>
<dbReference type="CDD" id="cd10451">
    <property type="entry name" value="GIY-YIG_LuxR_like"/>
    <property type="match status" value="1"/>
</dbReference>
<dbReference type="Proteomes" id="UP000320776">
    <property type="component" value="Chromosome"/>
</dbReference>
<evidence type="ECO:0000313" key="2">
    <source>
        <dbReference type="EMBL" id="QDR82304.1"/>
    </source>
</evidence>
<gene>
    <name evidence="2" type="ORF">SPTER_37290</name>
</gene>
<keyword evidence="2" id="KW-0540">Nuclease</keyword>
<feature type="domain" description="GIY-YIG" evidence="1">
    <location>
        <begin position="1"/>
        <end position="97"/>
    </location>
</feature>
<dbReference type="Gene3D" id="3.40.1440.10">
    <property type="entry name" value="GIY-YIG endonuclease"/>
    <property type="match status" value="1"/>
</dbReference>
<evidence type="ECO:0000259" key="1">
    <source>
        <dbReference type="Pfam" id="PF01541"/>
    </source>
</evidence>
<proteinExistence type="predicted"/>
<dbReference type="EMBL" id="CP036259">
    <property type="protein sequence ID" value="QDR82304.1"/>
    <property type="molecule type" value="Genomic_DNA"/>
</dbReference>
<sequence>MGVYQIKNTVTGKLFIGSSLDLPGKLNSNRFQLSMKSHHNKELQADWNLYGSDAFTFEVLENINPEKIAQESWRNAVAELEEKWLDTLQPYGDKGYNPPAKPLAAANNTL</sequence>
<dbReference type="AlphaFoldDB" id="A0A517DY66"/>
<dbReference type="SUPFAM" id="SSF82771">
    <property type="entry name" value="GIY-YIG endonuclease"/>
    <property type="match status" value="1"/>
</dbReference>